<dbReference type="RefSeq" id="WP_197014256.1">
    <property type="nucleotide sequence ID" value="NZ_BAABES010000002.1"/>
</dbReference>
<reference evidence="3" key="1">
    <citation type="submission" date="2020-11" db="EMBL/GenBank/DDBJ databases">
        <title>Sequencing the genomes of 1000 actinobacteria strains.</title>
        <authorList>
            <person name="Klenk H.-P."/>
        </authorList>
    </citation>
    <scope>NUCLEOTIDE SEQUENCE</scope>
    <source>
        <strain evidence="3">DSM 43175</strain>
    </source>
</reference>
<feature type="compositionally biased region" description="Basic and acidic residues" evidence="2">
    <location>
        <begin position="1"/>
        <end position="12"/>
    </location>
</feature>
<dbReference type="EMBL" id="JADOUA010000001">
    <property type="protein sequence ID" value="MBG6092010.1"/>
    <property type="molecule type" value="Genomic_DNA"/>
</dbReference>
<evidence type="ECO:0000313" key="4">
    <source>
        <dbReference type="Proteomes" id="UP000614047"/>
    </source>
</evidence>
<feature type="region of interest" description="Disordered" evidence="2">
    <location>
        <begin position="1067"/>
        <end position="1110"/>
    </location>
</feature>
<feature type="compositionally biased region" description="Basic and acidic residues" evidence="2">
    <location>
        <begin position="458"/>
        <end position="468"/>
    </location>
</feature>
<comment type="caution">
    <text evidence="3">The sequence shown here is derived from an EMBL/GenBank/DDBJ whole genome shotgun (WGS) entry which is preliminary data.</text>
</comment>
<evidence type="ECO:0000313" key="3">
    <source>
        <dbReference type="EMBL" id="MBG6092010.1"/>
    </source>
</evidence>
<feature type="coiled-coil region" evidence="1">
    <location>
        <begin position="781"/>
        <end position="808"/>
    </location>
</feature>
<feature type="compositionally biased region" description="Basic and acidic residues" evidence="2">
    <location>
        <begin position="529"/>
        <end position="554"/>
    </location>
</feature>
<sequence length="1110" mass="116719">MEHSEGTGRQGDDLPGEDTTTPPPGPGRPPAPEEPGEAPGPVPASYADADLTTRPLATVGDAVVPPSEAAPAAPGEETPRPPLDDAAPDGPEPTPAPAAEPTAEANAPEPTPEPTAGPTAGLVSGADALTTQALPAIPLPESGEEPVPPVEEAPRPASPQTTLPLDEALHPEAPQPAAPPEAAPQPAVPQVADAETADAETTDAQVADAQVADAEIAAPPEVPGSADTPEPAGKDTPDPAGETPPDSLTTHALPQVTDDTPEPATPEPTAPAVPQDTDGLRAKVSELCDALIEFYEGLERDLREKDQEAVGWRPHLTALQAMREERTAGGWDGPARLLVESGPSAVTRDATVEEIVRDVLAKGERTLVLAPTAVRAEEIVQAAGPEVFALLVREEQAQAAVTPSPAPPAVPPVTHEPVTHEPVTHEPVTHEPVTHEPTTEATAVDEPAAGAMVADEPFVERRPARDASTRTVEFKPLTSAPDVTRPQEIPPTPDLGAAGRTPVIGEPAAVIEGNDGSTTPLPDAAEIAPEPRDDREQGAPGPQDDHGHAPETRTRSVTVRPVGEAWRQAWATEARMLQRGLMWLEQWPRDRAALDALKDARERRRQELDAEVAGLAARIEELKGAVETAGSAGEQASADAERLRAAEAEIEAELAEPLAEARRLQEDADATAEEAGRFTRIAEATLARCAALDQRDAQARAELQAARQQEEALTADLAKARDDLPRAVEEADRLVSESAAADAEGHARYYRLAAAESALAARRRKMTLGQRLHVAAPPPEIKDLRAEVKALTRGADEAARRANDAKEAAERAHGYRTQLEAFIQEGGARLAAARQAQEQLGAELVRLATERERAAADHREKAGQSAAAVEQATRASALAVEAQRVAHEIQGRLAGARQAHEAARAAYERAGAEAEAARTALAEAEALLARRRVEAEEELSSRSAEFDAATAAEARSRENVQEICGAERIDMDLLATHQDRAMARIERLSTYLRHETGHDSAEDAGQVLLRTADLVCGTPLGVGAAAGTEDGAEFDVLVVADAGALNAAEFLIGAVRARRWVLLDDAGSPNDAGSPDGAGSPDERPPAHREYPEYAGGGRLLESPFRLSRP</sequence>
<feature type="compositionally biased region" description="Low complexity" evidence="2">
    <location>
        <begin position="202"/>
        <end position="218"/>
    </location>
</feature>
<accession>A0A931DRD7</accession>
<evidence type="ECO:0000256" key="1">
    <source>
        <dbReference type="SAM" id="Coils"/>
    </source>
</evidence>
<evidence type="ECO:0000256" key="2">
    <source>
        <dbReference type="SAM" id="MobiDB-lite"/>
    </source>
</evidence>
<feature type="compositionally biased region" description="Low complexity" evidence="2">
    <location>
        <begin position="65"/>
        <end position="76"/>
    </location>
</feature>
<feature type="region of interest" description="Disordered" evidence="2">
    <location>
        <begin position="1"/>
        <end position="281"/>
    </location>
</feature>
<dbReference type="AlphaFoldDB" id="A0A931DRD7"/>
<keyword evidence="4" id="KW-1185">Reference proteome</keyword>
<keyword evidence="1" id="KW-0175">Coiled coil</keyword>
<feature type="compositionally biased region" description="Pro residues" evidence="2">
    <location>
        <begin position="173"/>
        <end position="187"/>
    </location>
</feature>
<feature type="compositionally biased region" description="Basic and acidic residues" evidence="2">
    <location>
        <begin position="417"/>
        <end position="438"/>
    </location>
</feature>
<feature type="compositionally biased region" description="Low complexity" evidence="2">
    <location>
        <begin position="99"/>
        <end position="108"/>
    </location>
</feature>
<feature type="coiled-coil region" evidence="1">
    <location>
        <begin position="689"/>
        <end position="737"/>
    </location>
</feature>
<feature type="region of interest" description="Disordered" evidence="2">
    <location>
        <begin position="401"/>
        <end position="557"/>
    </location>
</feature>
<protein>
    <submittedName>
        <fullName evidence="3">Uncharacterized protein</fullName>
    </submittedName>
</protein>
<feature type="compositionally biased region" description="Pro residues" evidence="2">
    <location>
        <begin position="21"/>
        <end position="42"/>
    </location>
</feature>
<feature type="compositionally biased region" description="Basic and acidic residues" evidence="2">
    <location>
        <begin position="1081"/>
        <end position="1092"/>
    </location>
</feature>
<name>A0A931DRD7_9ACTN</name>
<dbReference type="Proteomes" id="UP000614047">
    <property type="component" value="Unassembled WGS sequence"/>
</dbReference>
<organism evidence="3 4">
    <name type="scientific">Actinomadura viridis</name>
    <dbReference type="NCBI Taxonomy" id="58110"/>
    <lineage>
        <taxon>Bacteria</taxon>
        <taxon>Bacillati</taxon>
        <taxon>Actinomycetota</taxon>
        <taxon>Actinomycetes</taxon>
        <taxon>Streptosporangiales</taxon>
        <taxon>Thermomonosporaceae</taxon>
        <taxon>Actinomadura</taxon>
    </lineage>
</organism>
<proteinExistence type="predicted"/>
<gene>
    <name evidence="3" type="ORF">IW256_006123</name>
</gene>